<dbReference type="EMBL" id="FOBI01000016">
    <property type="protein sequence ID" value="SEL64319.1"/>
    <property type="molecule type" value="Genomic_DNA"/>
</dbReference>
<sequence length="59" mass="6556">MFTFTVIIAVTVGAILAAIVALFSNKNKKHYFQRTFCYSSIAVAMLLILRILISTFIGN</sequence>
<evidence type="ECO:0000313" key="3">
    <source>
        <dbReference type="Proteomes" id="UP000199297"/>
    </source>
</evidence>
<reference evidence="3" key="1">
    <citation type="submission" date="2016-10" db="EMBL/GenBank/DDBJ databases">
        <authorList>
            <person name="Varghese N."/>
            <person name="Submissions S."/>
        </authorList>
    </citation>
    <scope>NUCLEOTIDE SEQUENCE [LARGE SCALE GENOMIC DNA]</scope>
    <source>
        <strain evidence="3">CGMCC 1.9127</strain>
    </source>
</reference>
<dbReference type="AlphaFoldDB" id="A0A1H7RWB6"/>
<dbReference type="STRING" id="641665.GCA_002104455_01014"/>
<keyword evidence="1" id="KW-0472">Membrane</keyword>
<organism evidence="2 3">
    <name type="scientific">Colwellia chukchiensis</name>
    <dbReference type="NCBI Taxonomy" id="641665"/>
    <lineage>
        <taxon>Bacteria</taxon>
        <taxon>Pseudomonadati</taxon>
        <taxon>Pseudomonadota</taxon>
        <taxon>Gammaproteobacteria</taxon>
        <taxon>Alteromonadales</taxon>
        <taxon>Colwelliaceae</taxon>
        <taxon>Colwellia</taxon>
    </lineage>
</organism>
<keyword evidence="3" id="KW-1185">Reference proteome</keyword>
<dbReference type="Proteomes" id="UP000199297">
    <property type="component" value="Unassembled WGS sequence"/>
</dbReference>
<feature type="transmembrane region" description="Helical" evidence="1">
    <location>
        <begin position="6"/>
        <end position="24"/>
    </location>
</feature>
<evidence type="ECO:0000313" key="2">
    <source>
        <dbReference type="EMBL" id="SEL64319.1"/>
    </source>
</evidence>
<keyword evidence="1" id="KW-0812">Transmembrane</keyword>
<keyword evidence="1" id="KW-1133">Transmembrane helix</keyword>
<name>A0A1H7RWB6_9GAMM</name>
<accession>A0A1H7RWB6</accession>
<protein>
    <submittedName>
        <fullName evidence="2">Uncharacterized protein</fullName>
    </submittedName>
</protein>
<evidence type="ECO:0000256" key="1">
    <source>
        <dbReference type="SAM" id="Phobius"/>
    </source>
</evidence>
<gene>
    <name evidence="2" type="ORF">SAMN05216262_11627</name>
</gene>
<proteinExistence type="predicted"/>
<feature type="transmembrane region" description="Helical" evidence="1">
    <location>
        <begin position="36"/>
        <end position="57"/>
    </location>
</feature>